<feature type="region of interest" description="Disordered" evidence="1">
    <location>
        <begin position="496"/>
        <end position="568"/>
    </location>
</feature>
<name>A0A9P1N3X5_9PELO</name>
<feature type="compositionally biased region" description="Polar residues" evidence="1">
    <location>
        <begin position="549"/>
        <end position="568"/>
    </location>
</feature>
<dbReference type="Proteomes" id="UP001152747">
    <property type="component" value="Unassembled WGS sequence"/>
</dbReference>
<accession>A0A9P1N3X5</accession>
<organism evidence="2 3">
    <name type="scientific">Caenorhabditis angaria</name>
    <dbReference type="NCBI Taxonomy" id="860376"/>
    <lineage>
        <taxon>Eukaryota</taxon>
        <taxon>Metazoa</taxon>
        <taxon>Ecdysozoa</taxon>
        <taxon>Nematoda</taxon>
        <taxon>Chromadorea</taxon>
        <taxon>Rhabditida</taxon>
        <taxon>Rhabditina</taxon>
        <taxon>Rhabditomorpha</taxon>
        <taxon>Rhabditoidea</taxon>
        <taxon>Rhabditidae</taxon>
        <taxon>Peloderinae</taxon>
        <taxon>Caenorhabditis</taxon>
    </lineage>
</organism>
<proteinExistence type="predicted"/>
<gene>
    <name evidence="2" type="ORF">CAMP_LOCUS9528</name>
</gene>
<reference evidence="2" key="1">
    <citation type="submission" date="2022-11" db="EMBL/GenBank/DDBJ databases">
        <authorList>
            <person name="Kikuchi T."/>
        </authorList>
    </citation>
    <scope>NUCLEOTIDE SEQUENCE</scope>
    <source>
        <strain evidence="2">PS1010</strain>
    </source>
</reference>
<feature type="region of interest" description="Disordered" evidence="1">
    <location>
        <begin position="258"/>
        <end position="307"/>
    </location>
</feature>
<feature type="region of interest" description="Disordered" evidence="1">
    <location>
        <begin position="1"/>
        <end position="26"/>
    </location>
</feature>
<keyword evidence="3" id="KW-1185">Reference proteome</keyword>
<feature type="compositionally biased region" description="Basic residues" evidence="1">
    <location>
        <begin position="442"/>
        <end position="460"/>
    </location>
</feature>
<dbReference type="EMBL" id="CANHGI010000004">
    <property type="protein sequence ID" value="CAI5446891.1"/>
    <property type="molecule type" value="Genomic_DNA"/>
</dbReference>
<feature type="compositionally biased region" description="Polar residues" evidence="1">
    <location>
        <begin position="511"/>
        <end position="542"/>
    </location>
</feature>
<feature type="compositionally biased region" description="Pro residues" evidence="1">
    <location>
        <begin position="461"/>
        <end position="473"/>
    </location>
</feature>
<dbReference type="AlphaFoldDB" id="A0A9P1N3X5"/>
<protein>
    <submittedName>
        <fullName evidence="2">Uncharacterized protein</fullName>
    </submittedName>
</protein>
<feature type="compositionally biased region" description="Polar residues" evidence="1">
    <location>
        <begin position="1"/>
        <end position="23"/>
    </location>
</feature>
<sequence length="642" mass="70278">MNNSQVNQMNVPDNAGTTPTAAQEQPELHLPQPATQQLQDSALFDADMMRELARQLELQRQINAVITGVPIAPPSPLLSIEEIINMLNPRNNSDNQITAEVDPKIATDPEVLTEILEEPPIAGNMTEVDPKIANDPEVLTEILEEPPIAGNMIEVDPKIANEPEDGQVDAVDMIPIDNSKIATDPEAFEVLTETPTAGNVTEIDPEDGQVDENLNGILEDRDEEPPIAGNVVEEVTNSQQQQNNPEIDVEDIEDARDDVENGGEDQHDTPYSPVRTNSSNVSSSQSSPISSYGPPSSPVPPEDPSDVHIYIESVNDGKYKLTIFKELFEGDVSIQIDSNSITAVGKLKQNDYVEIASEGIGILSQYMSMSRATHAVRLKLKRELEAKLVNYKGARVSMEAYNILVAQDALSAFNDNDDDDEAPPRPRQQRKRRASDLQAPNPKRRRIAPKPKVRRARPARRPSPPAIIAPATPPMRLPARLAARQNALNQLNQSLSSINSTTPPQAADPSNIVNQSPNSSTPPQAADISNSVNRSLNSSTPPQAADPSNIVNQSPTNSTTPPANLQNSTEIKTIEEADEELVKIETALKWRSFGFRGLDILTQHKALIRLVKAYKSTPTPVKLQKILDKTTSLRDDVEQYAQ</sequence>
<feature type="region of interest" description="Disordered" evidence="1">
    <location>
        <begin position="413"/>
        <end position="473"/>
    </location>
</feature>
<evidence type="ECO:0000313" key="3">
    <source>
        <dbReference type="Proteomes" id="UP001152747"/>
    </source>
</evidence>
<feature type="compositionally biased region" description="Low complexity" evidence="1">
    <location>
        <begin position="272"/>
        <end position="294"/>
    </location>
</feature>
<comment type="caution">
    <text evidence="2">The sequence shown here is derived from an EMBL/GenBank/DDBJ whole genome shotgun (WGS) entry which is preliminary data.</text>
</comment>
<evidence type="ECO:0000313" key="2">
    <source>
        <dbReference type="EMBL" id="CAI5446891.1"/>
    </source>
</evidence>
<evidence type="ECO:0000256" key="1">
    <source>
        <dbReference type="SAM" id="MobiDB-lite"/>
    </source>
</evidence>